<dbReference type="EMBL" id="MCBQ01019406">
    <property type="protein sequence ID" value="RKF56644.1"/>
    <property type="molecule type" value="Genomic_DNA"/>
</dbReference>
<gene>
    <name evidence="2" type="ORF">GcM3_194046</name>
</gene>
<evidence type="ECO:0000313" key="2">
    <source>
        <dbReference type="EMBL" id="RKF56644.1"/>
    </source>
</evidence>
<organism evidence="2 3">
    <name type="scientific">Golovinomyces cichoracearum</name>
    <dbReference type="NCBI Taxonomy" id="62708"/>
    <lineage>
        <taxon>Eukaryota</taxon>
        <taxon>Fungi</taxon>
        <taxon>Dikarya</taxon>
        <taxon>Ascomycota</taxon>
        <taxon>Pezizomycotina</taxon>
        <taxon>Leotiomycetes</taxon>
        <taxon>Erysiphales</taxon>
        <taxon>Erysiphaceae</taxon>
        <taxon>Golovinomyces</taxon>
    </lineage>
</organism>
<feature type="compositionally biased region" description="Basic and acidic residues" evidence="1">
    <location>
        <begin position="61"/>
        <end position="88"/>
    </location>
</feature>
<protein>
    <submittedName>
        <fullName evidence="2">Uncharacterized protein</fullName>
    </submittedName>
</protein>
<feature type="region of interest" description="Disordered" evidence="1">
    <location>
        <begin position="61"/>
        <end position="95"/>
    </location>
</feature>
<reference evidence="2 3" key="1">
    <citation type="journal article" date="2018" name="BMC Genomics">
        <title>Comparative genome analyses reveal sequence features reflecting distinct modes of host-adaptation between dicot and monocot powdery mildew.</title>
        <authorList>
            <person name="Wu Y."/>
            <person name="Ma X."/>
            <person name="Pan Z."/>
            <person name="Kale S.D."/>
            <person name="Song Y."/>
            <person name="King H."/>
            <person name="Zhang Q."/>
            <person name="Presley C."/>
            <person name="Deng X."/>
            <person name="Wei C.I."/>
            <person name="Xiao S."/>
        </authorList>
    </citation>
    <scope>NUCLEOTIDE SEQUENCE [LARGE SCALE GENOMIC DNA]</scope>
    <source>
        <strain evidence="2">UMSG3</strain>
    </source>
</reference>
<evidence type="ECO:0000256" key="1">
    <source>
        <dbReference type="SAM" id="MobiDB-lite"/>
    </source>
</evidence>
<proteinExistence type="predicted"/>
<name>A0A420HGN7_9PEZI</name>
<comment type="caution">
    <text evidence="2">The sequence shown here is derived from an EMBL/GenBank/DDBJ whole genome shotgun (WGS) entry which is preliminary data.</text>
</comment>
<accession>A0A420HGN7</accession>
<keyword evidence="3" id="KW-1185">Reference proteome</keyword>
<feature type="region of interest" description="Disordered" evidence="1">
    <location>
        <begin position="161"/>
        <end position="180"/>
    </location>
</feature>
<evidence type="ECO:0000313" key="3">
    <source>
        <dbReference type="Proteomes" id="UP000283383"/>
    </source>
</evidence>
<dbReference type="AlphaFoldDB" id="A0A420HGN7"/>
<feature type="compositionally biased region" description="Polar residues" evidence="1">
    <location>
        <begin position="1"/>
        <end position="24"/>
    </location>
</feature>
<sequence length="180" mass="20992">MFQCNDQTTSHSQSPGTSKDNYLSNDLERVNVDVFGYEPAGSKRVRINEDDDSEDKFEKVKRATKANEREQFERQSCRQKKEKEREVLDTISDTTQRNLNSKSIPKASMPFAKSLKRKSETKLRNIVSREGKGPLDYKKMLENMMITMSMMDFYQASPEFSRTSRKLSTRVNEKRVKKKV</sequence>
<feature type="region of interest" description="Disordered" evidence="1">
    <location>
        <begin position="1"/>
        <end position="25"/>
    </location>
</feature>
<dbReference type="Proteomes" id="UP000283383">
    <property type="component" value="Unassembled WGS sequence"/>
</dbReference>